<feature type="domain" description="Proteasome adapter and scaffold protein ECM29 HEAT-repeat" evidence="6">
    <location>
        <begin position="1372"/>
        <end position="1533"/>
    </location>
</feature>
<evidence type="ECO:0000256" key="4">
    <source>
        <dbReference type="ARBA" id="ARBA00022942"/>
    </source>
</evidence>
<protein>
    <submittedName>
        <fullName evidence="7">Putative proteasome component ECM29</fullName>
    </submittedName>
</protein>
<dbReference type="GO" id="GO:0060090">
    <property type="term" value="F:molecular adaptor activity"/>
    <property type="evidence" value="ECO:0007669"/>
    <property type="project" value="InterPro"/>
</dbReference>
<dbReference type="GO" id="GO:0043248">
    <property type="term" value="P:proteasome assembly"/>
    <property type="evidence" value="ECO:0007669"/>
    <property type="project" value="InterPro"/>
</dbReference>
<dbReference type="GO" id="GO:0036503">
    <property type="term" value="P:ERAD pathway"/>
    <property type="evidence" value="ECO:0007669"/>
    <property type="project" value="TreeGrafter"/>
</dbReference>
<dbReference type="InterPro" id="IPR016024">
    <property type="entry name" value="ARM-type_fold"/>
</dbReference>
<feature type="domain" description="Proteasome component Ecm29 N-terminal" evidence="5">
    <location>
        <begin position="15"/>
        <end position="565"/>
    </location>
</feature>
<sequence length="1864" mass="204400">MAAEQSPEAKELSLLGKVEFRIAVADTDDKLQSTLKVYLAPLLLKLASPHPSVRNKVISICSHINTRIKPDTIKLPVQALVEQFRAQNDVPLIRHFDLLYIHKGVPRLSAVEKNELFPVIIKGIATSGKTSPEHASQVMNLVFQLVEYFKVPSRGTEEDIVLRTKLELSDADAAYMASWFGKLILFTPVRKAQGQKPSCPGLTADEYSFLALQDKDDTWSPGSATGLNLTQTKARVAKLLASGIFTDNERFRPALFASADPVSAVSDAGEDMMKRAVPNTDFENPDLVRELFIYFFGQDGPGGRQKARAPLRLKILGLLSKSLMSTTFTDNIIKMVDEGLSNPAAANGGPDAMQIDPPSSFQAVQQISNQLSSSPGSRATGGLEVAKLRAALFSYINFVARHGKQESLHAIAPRVLTRLRDFVEEQGWPKAASVTTQQELETRGYAYEVIGLLAKAGPPDLVIEPNLDVLRWLFRSLAYDKSSNSLTVSIEGALSTVLTAFSRKPLPSDTAEALEQLLLTQMQESAEAALDPETTRRSTRYVSVRFANRCLPFSSVRARGIDLLAVGAGLNDRPEVVEEGQRGLSPYWYRMLNGSLADSESLTFPKFEDTMKFIFYELSYGGRTVSDELDFSTLVDHLRDSHPNVFADAILFARLILLNEIINTDAGATLTTDSEWERKLMVSVDTDVEVRDKVKEALRGNSRSYVELLLVAFASPLTSRTPLPPTASSAEVPSMFVDFCAILPDQLVAKVAPQYKLLLPNIFSNNHSLRATSARAFGILASHPQVSGRDNEVREALQSLVDKVGIFKTAVGAPANQVHGATIALAYYHSRYALRNNTKPDENDNLFRTYFEMVGAMLLEVNDKELKKAAFIAIGELCLYQVVTSTSFKDLESLKKIIDSITDFAKTGNEQAAIALGRIATILPEPEDNATFKPSSTTSTETPALETPSELLPYIFARLHSLHEIRTAESHFSVGEALSTLAISWTSTALSTALDIPSPSPETPTRTSILAAIVTQTLKDTTTTKPSLRKAAVIWLLCLVQFAGHLEPVQNRLAAYQLAFKRCLVDRDDLVQETASRGLGLVYEKGPASLRADLVRDLMSSFSDSKKSSLSSTGLAGSVGEDTQLFEPGALPTSGGESVSTYRDIMNLASEVGDSSLVYRFMSLAASNAVWSSRAAFGRFGLTNVLAGNGVEDYLKENPKVYVSLYRYRFDPNEGVRRSMQGIWNALVKDGGKVVERYFDEMVEDLLGNILGKEWRTRQACCAALADLVQGRPVERYEAYLERIWERCFRVLDDIKESVRTAAAGLARTLTGILTRTLEADSAASKNATKMLEHVLPFLLSPSGLESSAKEVQVFAVTSLLDIVKKSSARALRPFIPDLVERLLGLIGSLEHEAVEYIRLNAKKYDVTEQKIDDMRLSSVRSSPVMEAIERCLDLLDDETMGKLQPRIEAAMKTAIALPSKVACSRVLVSLSTRHNFIFKPYADPFLKMLEKSVLDRNDTVASSYSTAAGYVARGASDKQILQLVAFTKRLYFESEGDRDSNLPRKAVTAGDIVKAMSKYATDRLNSLASEILPFVFVAKHDSHDTVKELFKDTWEDNVGGSRAVSLYLQEIIALASQHLDSPQWAIKHTAAKAISDAVVSVAGLGIDEAAGKAMWPPLEKALAAKTWDGKELVLEAFVKFVESGEKFWASRDDVKATITKAAVREAKRQNAAYRKYAIPSLGKVALARRDVDMSDTVFDVVNPIMEELLEKIRDDADAMEIDGQGPGKSDLKQSILSGCIRALTDSVNGDVVRKSDAGVTKAVRVLRCLARVKVAKDDGADLGIGALEAVKESATKLLPYTEASAETEEATEITELRRNLLNG</sequence>
<evidence type="ECO:0000259" key="6">
    <source>
        <dbReference type="Pfam" id="PF24492"/>
    </source>
</evidence>
<accession>A0A4U7B8X4</accession>
<gene>
    <name evidence="7" type="ORF">C1H76_1584</name>
</gene>
<evidence type="ECO:0000313" key="7">
    <source>
        <dbReference type="EMBL" id="TKX26231.1"/>
    </source>
</evidence>
<dbReference type="GO" id="GO:0005737">
    <property type="term" value="C:cytoplasm"/>
    <property type="evidence" value="ECO:0007669"/>
    <property type="project" value="UniProtKB-SubCell"/>
</dbReference>
<comment type="caution">
    <text evidence="7">The sequence shown here is derived from an EMBL/GenBank/DDBJ whole genome shotgun (WGS) entry which is preliminary data.</text>
</comment>
<dbReference type="InterPro" id="IPR011989">
    <property type="entry name" value="ARM-like"/>
</dbReference>
<dbReference type="InterPro" id="IPR024372">
    <property type="entry name" value="Ecm29_N"/>
</dbReference>
<comment type="subcellular location">
    <subcellularLocation>
        <location evidence="1">Cytoplasm</location>
    </subcellularLocation>
</comment>
<dbReference type="GO" id="GO:0005634">
    <property type="term" value="C:nucleus"/>
    <property type="evidence" value="ECO:0007669"/>
    <property type="project" value="TreeGrafter"/>
</dbReference>
<keyword evidence="2" id="KW-0963">Cytoplasm</keyword>
<evidence type="ECO:0000259" key="5">
    <source>
        <dbReference type="Pfam" id="PF13001"/>
    </source>
</evidence>
<dbReference type="Pfam" id="PF24492">
    <property type="entry name" value="HEAT_ECM29"/>
    <property type="match status" value="1"/>
</dbReference>
<name>A0A4U7B8X4_9PEZI</name>
<dbReference type="Proteomes" id="UP000308133">
    <property type="component" value="Unassembled WGS sequence"/>
</dbReference>
<organism evidence="7 8">
    <name type="scientific">Elsinoe australis</name>
    <dbReference type="NCBI Taxonomy" id="40998"/>
    <lineage>
        <taxon>Eukaryota</taxon>
        <taxon>Fungi</taxon>
        <taxon>Dikarya</taxon>
        <taxon>Ascomycota</taxon>
        <taxon>Pezizomycotina</taxon>
        <taxon>Dothideomycetes</taxon>
        <taxon>Dothideomycetidae</taxon>
        <taxon>Myriangiales</taxon>
        <taxon>Elsinoaceae</taxon>
        <taxon>Elsinoe</taxon>
    </lineage>
</organism>
<dbReference type="Pfam" id="PF13001">
    <property type="entry name" value="ECM29_N"/>
    <property type="match status" value="1"/>
</dbReference>
<dbReference type="PANTHER" id="PTHR23346:SF19">
    <property type="entry name" value="PROTEASOME ADAPTER AND SCAFFOLD PROTEIN ECM29"/>
    <property type="match status" value="1"/>
</dbReference>
<proteinExistence type="predicted"/>
<evidence type="ECO:0000313" key="8">
    <source>
        <dbReference type="Proteomes" id="UP000308133"/>
    </source>
</evidence>
<dbReference type="EMBL" id="PTQR01000014">
    <property type="protein sequence ID" value="TKX26231.1"/>
    <property type="molecule type" value="Genomic_DNA"/>
</dbReference>
<reference evidence="7 8" key="1">
    <citation type="submission" date="2018-02" db="EMBL/GenBank/DDBJ databases">
        <title>Draft genome sequences of Elsinoe sp., causing black scab on jojoba.</title>
        <authorList>
            <person name="Stodart B."/>
            <person name="Jeffress S."/>
            <person name="Ash G."/>
            <person name="Arun Chinnappa K."/>
        </authorList>
    </citation>
    <scope>NUCLEOTIDE SEQUENCE [LARGE SCALE GENOMIC DNA]</scope>
    <source>
        <strain evidence="7 8">Hillstone_2</strain>
    </source>
</reference>
<dbReference type="InterPro" id="IPR055443">
    <property type="entry name" value="HEAT_ECM29"/>
</dbReference>
<keyword evidence="4 7" id="KW-0647">Proteasome</keyword>
<dbReference type="SUPFAM" id="SSF48371">
    <property type="entry name" value="ARM repeat"/>
    <property type="match status" value="2"/>
</dbReference>
<evidence type="ECO:0000256" key="2">
    <source>
        <dbReference type="ARBA" id="ARBA00022490"/>
    </source>
</evidence>
<dbReference type="GO" id="GO:0000502">
    <property type="term" value="C:proteasome complex"/>
    <property type="evidence" value="ECO:0007669"/>
    <property type="project" value="UniProtKB-KW"/>
</dbReference>
<dbReference type="Gene3D" id="1.25.10.10">
    <property type="entry name" value="Leucine-rich Repeat Variant"/>
    <property type="match status" value="2"/>
</dbReference>
<dbReference type="Pfam" id="PF23731">
    <property type="entry name" value="ARM_ECM29_C"/>
    <property type="match status" value="1"/>
</dbReference>
<evidence type="ECO:0000256" key="3">
    <source>
        <dbReference type="ARBA" id="ARBA00022737"/>
    </source>
</evidence>
<evidence type="ECO:0000256" key="1">
    <source>
        <dbReference type="ARBA" id="ARBA00004496"/>
    </source>
</evidence>
<keyword evidence="3" id="KW-0677">Repeat</keyword>
<dbReference type="PANTHER" id="PTHR23346">
    <property type="entry name" value="TRANSLATIONAL ACTIVATOR GCN1-RELATED"/>
    <property type="match status" value="1"/>
</dbReference>